<accession>A0A918WSQ0</accession>
<dbReference type="InterPro" id="IPR004358">
    <property type="entry name" value="Sig_transdc_His_kin-like_C"/>
</dbReference>
<dbReference type="InterPro" id="IPR003660">
    <property type="entry name" value="HAMP_dom"/>
</dbReference>
<evidence type="ECO:0000256" key="11">
    <source>
        <dbReference type="SAM" id="MobiDB-lite"/>
    </source>
</evidence>
<dbReference type="EMBL" id="BMVC01000001">
    <property type="protein sequence ID" value="GHC78505.1"/>
    <property type="molecule type" value="Genomic_DNA"/>
</dbReference>
<name>A0A918WSQ0_9ACTN</name>
<organism evidence="15 16">
    <name type="scientific">Streptomyces finlayi</name>
    <dbReference type="NCBI Taxonomy" id="67296"/>
    <lineage>
        <taxon>Bacteria</taxon>
        <taxon>Bacillati</taxon>
        <taxon>Actinomycetota</taxon>
        <taxon>Actinomycetes</taxon>
        <taxon>Kitasatosporales</taxon>
        <taxon>Streptomycetaceae</taxon>
        <taxon>Streptomyces</taxon>
    </lineage>
</organism>
<feature type="transmembrane region" description="Helical" evidence="12">
    <location>
        <begin position="99"/>
        <end position="115"/>
    </location>
</feature>
<sequence>MGEGRGGSEVRAGGPLAGAGGSLAGAAVSASRPAPGARPRTPSGRPRIPSARPRLRVAVVGGGAAALVNALLVTAWLVAYEVAPSDDPFGRLRPFVDGLPWYGVTGGTLLVVLAVRGVARRWGVACVVGGVAGMVLWAHAIWANHLNSAEPWATPDAARDAGFGFAVPVTAVVVGFTGWVVAEPLGRLVPWRGRRQWWVPAALGAVAAGAGVVWGFVQPWSALPSSDSGNTLWLLLTCGTLLLVLTGWAAARLTLRPVEAMRAELADITGRSLDRRVPVPAIGGVLQKLARTLNATLDRLQTAADRQARFVADASHELRSPIASLRASLESSLTHSEGVDWPHTVRGTLADIARIQHLTDDLLLLTRIDGPAPNGEEPVQLADLASDLVEEIRHLHRNSDLRVTCTAPTSGLPPLTGSPVRLERLLRNLIDNACRHARTEVEVVLSRGDRGTVRVEVRDDGPGIPPADRDRIFQRFTRLDDSRTRADGGGAGLGLAIAREIAVRHGGALFVADEGPGAVLVAELPLVRPDWADLGEPPEAESDVKSHASKASWVVAAASLAAVGLLAAALAVTVLGGGVKDPSGNPLPSQMAAEPDIPPPAGSVWAGEWGVVVHLYPPVRTDKEGWARLAKMRREWPHAALPGGGTVRTPGARLPYRNDRTVFVAVHRSEPDNAVFASGELPAPGGGRTHTAVTAVPSSEGGELVLGWAPPTVGALAYRWSDGTVKWPELQRVPGSDRRWFLTQGPPGAKSQGCDVYDLADRRTVGEP</sequence>
<feature type="compositionally biased region" description="Basic and acidic residues" evidence="11">
    <location>
        <begin position="759"/>
        <end position="768"/>
    </location>
</feature>
<dbReference type="PROSITE" id="PS50109">
    <property type="entry name" value="HIS_KIN"/>
    <property type="match status" value="1"/>
</dbReference>
<dbReference type="InterPro" id="IPR036097">
    <property type="entry name" value="HisK_dim/P_sf"/>
</dbReference>
<feature type="domain" description="HAMP" evidence="14">
    <location>
        <begin position="252"/>
        <end position="305"/>
    </location>
</feature>
<dbReference type="Pfam" id="PF00512">
    <property type="entry name" value="HisKA"/>
    <property type="match status" value="1"/>
</dbReference>
<keyword evidence="10 12" id="KW-0472">Membrane</keyword>
<evidence type="ECO:0000259" key="14">
    <source>
        <dbReference type="PROSITE" id="PS50885"/>
    </source>
</evidence>
<evidence type="ECO:0000259" key="13">
    <source>
        <dbReference type="PROSITE" id="PS50109"/>
    </source>
</evidence>
<feature type="domain" description="Histidine kinase" evidence="13">
    <location>
        <begin position="313"/>
        <end position="528"/>
    </location>
</feature>
<keyword evidence="7" id="KW-0418">Kinase</keyword>
<reference evidence="15" key="2">
    <citation type="submission" date="2020-09" db="EMBL/GenBank/DDBJ databases">
        <authorList>
            <person name="Sun Q."/>
            <person name="Ohkuma M."/>
        </authorList>
    </citation>
    <scope>NUCLEOTIDE SEQUENCE</scope>
    <source>
        <strain evidence="15">JCM 4637</strain>
    </source>
</reference>
<evidence type="ECO:0000256" key="10">
    <source>
        <dbReference type="ARBA" id="ARBA00023136"/>
    </source>
</evidence>
<feature type="transmembrane region" description="Helical" evidence="12">
    <location>
        <begin position="162"/>
        <end position="185"/>
    </location>
</feature>
<evidence type="ECO:0000256" key="8">
    <source>
        <dbReference type="ARBA" id="ARBA00022989"/>
    </source>
</evidence>
<dbReference type="InterPro" id="IPR005467">
    <property type="entry name" value="His_kinase_dom"/>
</dbReference>
<proteinExistence type="predicted"/>
<feature type="region of interest" description="Disordered" evidence="11">
    <location>
        <begin position="742"/>
        <end position="768"/>
    </location>
</feature>
<comment type="subcellular location">
    <subcellularLocation>
        <location evidence="2">Cell membrane</location>
    </subcellularLocation>
</comment>
<evidence type="ECO:0000313" key="15">
    <source>
        <dbReference type="EMBL" id="GHC78505.1"/>
    </source>
</evidence>
<dbReference type="CDD" id="cd00075">
    <property type="entry name" value="HATPase"/>
    <property type="match status" value="1"/>
</dbReference>
<evidence type="ECO:0000256" key="6">
    <source>
        <dbReference type="ARBA" id="ARBA00022692"/>
    </source>
</evidence>
<dbReference type="InterPro" id="IPR003594">
    <property type="entry name" value="HATPase_dom"/>
</dbReference>
<keyword evidence="6 12" id="KW-0812">Transmembrane</keyword>
<dbReference type="Gene3D" id="3.30.565.10">
    <property type="entry name" value="Histidine kinase-like ATPase, C-terminal domain"/>
    <property type="match status" value="1"/>
</dbReference>
<keyword evidence="4" id="KW-0597">Phosphoprotein</keyword>
<feature type="transmembrane region" description="Helical" evidence="12">
    <location>
        <begin position="553"/>
        <end position="579"/>
    </location>
</feature>
<evidence type="ECO:0000313" key="16">
    <source>
        <dbReference type="Proteomes" id="UP000638353"/>
    </source>
</evidence>
<protein>
    <recommendedName>
        <fullName evidence="3">histidine kinase</fullName>
        <ecNumber evidence="3">2.7.13.3</ecNumber>
    </recommendedName>
</protein>
<dbReference type="InterPro" id="IPR036890">
    <property type="entry name" value="HATPase_C_sf"/>
</dbReference>
<comment type="catalytic activity">
    <reaction evidence="1">
        <text>ATP + protein L-histidine = ADP + protein N-phospho-L-histidine.</text>
        <dbReference type="EC" id="2.7.13.3"/>
    </reaction>
</comment>
<keyword evidence="8 12" id="KW-1133">Transmembrane helix</keyword>
<gene>
    <name evidence="15" type="ORF">GCM10010334_03870</name>
</gene>
<dbReference type="Proteomes" id="UP000638353">
    <property type="component" value="Unassembled WGS sequence"/>
</dbReference>
<evidence type="ECO:0000256" key="4">
    <source>
        <dbReference type="ARBA" id="ARBA00022553"/>
    </source>
</evidence>
<evidence type="ECO:0000256" key="7">
    <source>
        <dbReference type="ARBA" id="ARBA00022777"/>
    </source>
</evidence>
<dbReference type="SMART" id="SM00388">
    <property type="entry name" value="HisKA"/>
    <property type="match status" value="1"/>
</dbReference>
<dbReference type="CDD" id="cd00082">
    <property type="entry name" value="HisKA"/>
    <property type="match status" value="1"/>
</dbReference>
<keyword evidence="5" id="KW-0808">Transferase</keyword>
<evidence type="ECO:0000256" key="1">
    <source>
        <dbReference type="ARBA" id="ARBA00000085"/>
    </source>
</evidence>
<dbReference type="InterPro" id="IPR003661">
    <property type="entry name" value="HisK_dim/P_dom"/>
</dbReference>
<dbReference type="PANTHER" id="PTHR45436">
    <property type="entry name" value="SENSOR HISTIDINE KINASE YKOH"/>
    <property type="match status" value="1"/>
</dbReference>
<dbReference type="GO" id="GO:0005886">
    <property type="term" value="C:plasma membrane"/>
    <property type="evidence" value="ECO:0007669"/>
    <property type="project" value="UniProtKB-SubCell"/>
</dbReference>
<evidence type="ECO:0000256" key="2">
    <source>
        <dbReference type="ARBA" id="ARBA00004236"/>
    </source>
</evidence>
<dbReference type="EC" id="2.7.13.3" evidence="3"/>
<dbReference type="SUPFAM" id="SSF47384">
    <property type="entry name" value="Homodimeric domain of signal transducing histidine kinase"/>
    <property type="match status" value="1"/>
</dbReference>
<dbReference type="AlphaFoldDB" id="A0A918WSQ0"/>
<evidence type="ECO:0000256" key="9">
    <source>
        <dbReference type="ARBA" id="ARBA00023012"/>
    </source>
</evidence>
<dbReference type="SMART" id="SM00304">
    <property type="entry name" value="HAMP"/>
    <property type="match status" value="1"/>
</dbReference>
<dbReference type="PRINTS" id="PR00344">
    <property type="entry name" value="BCTRLSENSOR"/>
</dbReference>
<evidence type="ECO:0000256" key="12">
    <source>
        <dbReference type="SAM" id="Phobius"/>
    </source>
</evidence>
<dbReference type="PROSITE" id="PS50885">
    <property type="entry name" value="HAMP"/>
    <property type="match status" value="1"/>
</dbReference>
<dbReference type="PANTHER" id="PTHR45436:SF5">
    <property type="entry name" value="SENSOR HISTIDINE KINASE TRCS"/>
    <property type="match status" value="1"/>
</dbReference>
<dbReference type="Pfam" id="PF02518">
    <property type="entry name" value="HATPase_c"/>
    <property type="match status" value="1"/>
</dbReference>
<dbReference type="InterPro" id="IPR050428">
    <property type="entry name" value="TCS_sensor_his_kinase"/>
</dbReference>
<comment type="caution">
    <text evidence="15">The sequence shown here is derived from an EMBL/GenBank/DDBJ whole genome shotgun (WGS) entry which is preliminary data.</text>
</comment>
<dbReference type="RefSeq" id="WP_229897402.1">
    <property type="nucleotide sequence ID" value="NZ_BMVC01000001.1"/>
</dbReference>
<feature type="transmembrane region" description="Helical" evidence="12">
    <location>
        <begin position="232"/>
        <end position="251"/>
    </location>
</feature>
<feature type="transmembrane region" description="Helical" evidence="12">
    <location>
        <begin position="197"/>
        <end position="217"/>
    </location>
</feature>
<feature type="transmembrane region" description="Helical" evidence="12">
    <location>
        <begin position="55"/>
        <end position="79"/>
    </location>
</feature>
<feature type="transmembrane region" description="Helical" evidence="12">
    <location>
        <begin position="122"/>
        <end position="142"/>
    </location>
</feature>
<reference evidence="15" key="1">
    <citation type="journal article" date="2014" name="Int. J. Syst. Evol. Microbiol.">
        <title>Complete genome sequence of Corynebacterium casei LMG S-19264T (=DSM 44701T), isolated from a smear-ripened cheese.</title>
        <authorList>
            <consortium name="US DOE Joint Genome Institute (JGI-PGF)"/>
            <person name="Walter F."/>
            <person name="Albersmeier A."/>
            <person name="Kalinowski J."/>
            <person name="Ruckert C."/>
        </authorList>
    </citation>
    <scope>NUCLEOTIDE SEQUENCE</scope>
    <source>
        <strain evidence="15">JCM 4637</strain>
    </source>
</reference>
<dbReference type="GO" id="GO:0000155">
    <property type="term" value="F:phosphorelay sensor kinase activity"/>
    <property type="evidence" value="ECO:0007669"/>
    <property type="project" value="InterPro"/>
</dbReference>
<keyword evidence="9" id="KW-0902">Two-component regulatory system</keyword>
<evidence type="ECO:0000256" key="5">
    <source>
        <dbReference type="ARBA" id="ARBA00022679"/>
    </source>
</evidence>
<dbReference type="Gene3D" id="1.10.287.130">
    <property type="match status" value="1"/>
</dbReference>
<dbReference type="SUPFAM" id="SSF55874">
    <property type="entry name" value="ATPase domain of HSP90 chaperone/DNA topoisomerase II/histidine kinase"/>
    <property type="match status" value="1"/>
</dbReference>
<dbReference type="SMART" id="SM00387">
    <property type="entry name" value="HATPase_c"/>
    <property type="match status" value="1"/>
</dbReference>
<evidence type="ECO:0000256" key="3">
    <source>
        <dbReference type="ARBA" id="ARBA00012438"/>
    </source>
</evidence>
<feature type="region of interest" description="Disordered" evidence="11">
    <location>
        <begin position="1"/>
        <end position="49"/>
    </location>
</feature>